<keyword evidence="2" id="KW-1185">Reference proteome</keyword>
<protein>
    <submittedName>
        <fullName evidence="1">Uncharacterized protein</fullName>
    </submittedName>
</protein>
<comment type="caution">
    <text evidence="1">The sequence shown here is derived from an EMBL/GenBank/DDBJ whole genome shotgun (WGS) entry which is preliminary data.</text>
</comment>
<gene>
    <name evidence="1" type="ORF">APY04_3091</name>
</gene>
<name>A0A109B9W3_HYPSL</name>
<dbReference type="AlphaFoldDB" id="A0A109B9W3"/>
<dbReference type="PATRIC" id="fig|121290.4.peg.939"/>
<dbReference type="Proteomes" id="UP000059074">
    <property type="component" value="Unassembled WGS sequence"/>
</dbReference>
<accession>A0A109B9W3</accession>
<proteinExistence type="predicted"/>
<dbReference type="EMBL" id="LMTR01000084">
    <property type="protein sequence ID" value="KWT64851.1"/>
    <property type="molecule type" value="Genomic_DNA"/>
</dbReference>
<evidence type="ECO:0000313" key="1">
    <source>
        <dbReference type="EMBL" id="KWT64851.1"/>
    </source>
</evidence>
<sequence>MQIMTLDKLILAHASAQDVYIAAIEVSTSERQRRAAGKARDAALVALALARPNSPSEARRKRKHLDEYDLHGDDLFSQLVLAELCRAPKAVKTVSEVVGAFGGVDALCAWSGESTEAIKRWQRWDFIPHAWHWRIEQELRSRGYALSPRVFEMAGTAPKFGETAA</sequence>
<evidence type="ECO:0000313" key="2">
    <source>
        <dbReference type="Proteomes" id="UP000059074"/>
    </source>
</evidence>
<reference evidence="1 2" key="1">
    <citation type="submission" date="2015-10" db="EMBL/GenBank/DDBJ databases">
        <title>Transcriptomic analysis of a linuron degrading triple-species bacterial consortium.</title>
        <authorList>
            <person name="Albers P."/>
        </authorList>
    </citation>
    <scope>NUCLEOTIDE SEQUENCE [LARGE SCALE GENOMIC DNA]</scope>
    <source>
        <strain evidence="1 2">WDL6</strain>
    </source>
</reference>
<dbReference type="RefSeq" id="WP_157066844.1">
    <property type="nucleotide sequence ID" value="NZ_LMTR01000084.1"/>
</dbReference>
<organism evidence="1 2">
    <name type="scientific">Hyphomicrobium sulfonivorans</name>
    <dbReference type="NCBI Taxonomy" id="121290"/>
    <lineage>
        <taxon>Bacteria</taxon>
        <taxon>Pseudomonadati</taxon>
        <taxon>Pseudomonadota</taxon>
        <taxon>Alphaproteobacteria</taxon>
        <taxon>Hyphomicrobiales</taxon>
        <taxon>Hyphomicrobiaceae</taxon>
        <taxon>Hyphomicrobium</taxon>
    </lineage>
</organism>